<dbReference type="RefSeq" id="WP_338002555.1">
    <property type="nucleotide sequence ID" value="NZ_JAOPKA010000002.1"/>
</dbReference>
<protein>
    <recommendedName>
        <fullName evidence="2">DUF7511 domain-containing protein</fullName>
    </recommendedName>
</protein>
<dbReference type="EMBL" id="JAOPKA010000002">
    <property type="protein sequence ID" value="MCU4740714.1"/>
    <property type="molecule type" value="Genomic_DNA"/>
</dbReference>
<proteinExistence type="predicted"/>
<evidence type="ECO:0000313" key="4">
    <source>
        <dbReference type="EMBL" id="MCU4972640.1"/>
    </source>
</evidence>
<dbReference type="InterPro" id="IPR055933">
    <property type="entry name" value="DUF7511"/>
</dbReference>
<accession>A0AAP2YXK0</accession>
<evidence type="ECO:0000313" key="6">
    <source>
        <dbReference type="Proteomes" id="UP001321018"/>
    </source>
</evidence>
<dbReference type="Pfam" id="PF24351">
    <property type="entry name" value="DUF7511"/>
    <property type="match status" value="1"/>
</dbReference>
<feature type="compositionally biased region" description="Low complexity" evidence="1">
    <location>
        <begin position="11"/>
        <end position="24"/>
    </location>
</feature>
<evidence type="ECO:0000313" key="3">
    <source>
        <dbReference type="EMBL" id="MCU4740714.1"/>
    </source>
</evidence>
<sequence length="83" mass="8950">MTERSNANANSSDDTTSGSPPDSDLIWHTVVERYDDEPDCCTIFPATESDTDTAADVTVDVDTLSTTWISATEGSFVSLEDAR</sequence>
<keyword evidence="5" id="KW-1185">Reference proteome</keyword>
<dbReference type="EMBL" id="JAOPKB010000003">
    <property type="protein sequence ID" value="MCU4972640.1"/>
    <property type="molecule type" value="Genomic_DNA"/>
</dbReference>
<dbReference type="Proteomes" id="UP001320972">
    <property type="component" value="Unassembled WGS sequence"/>
</dbReference>
<evidence type="ECO:0000256" key="1">
    <source>
        <dbReference type="SAM" id="MobiDB-lite"/>
    </source>
</evidence>
<gene>
    <name evidence="4" type="ORF">OB955_07795</name>
    <name evidence="3" type="ORF">OB960_04780</name>
</gene>
<feature type="region of interest" description="Disordered" evidence="1">
    <location>
        <begin position="1"/>
        <end position="24"/>
    </location>
</feature>
<evidence type="ECO:0000313" key="5">
    <source>
        <dbReference type="Proteomes" id="UP001320972"/>
    </source>
</evidence>
<reference evidence="3 5" key="1">
    <citation type="submission" date="2022-09" db="EMBL/GenBank/DDBJ databases">
        <title>Enrichment on poylsaccharides allowed isolation of novel metabolic and taxonomic groups of Haloarchaea.</title>
        <authorList>
            <person name="Sorokin D.Y."/>
            <person name="Elcheninov A.G."/>
            <person name="Khizhniak T.V."/>
            <person name="Kolganova T.V."/>
            <person name="Kublanov I.V."/>
        </authorList>
    </citation>
    <scope>NUCLEOTIDE SEQUENCE</scope>
    <source>
        <strain evidence="4 5">AArc-m2/3/4</strain>
        <strain evidence="3">AArc-xg1-1</strain>
    </source>
</reference>
<evidence type="ECO:0000259" key="2">
    <source>
        <dbReference type="Pfam" id="PF24351"/>
    </source>
</evidence>
<dbReference type="Proteomes" id="UP001321018">
    <property type="component" value="Unassembled WGS sequence"/>
</dbReference>
<feature type="compositionally biased region" description="Polar residues" evidence="1">
    <location>
        <begin position="1"/>
        <end position="10"/>
    </location>
</feature>
<dbReference type="AlphaFoldDB" id="A0AAP2YXK0"/>
<feature type="domain" description="DUF7511" evidence="2">
    <location>
        <begin position="29"/>
        <end position="83"/>
    </location>
</feature>
<comment type="caution">
    <text evidence="3">The sequence shown here is derived from an EMBL/GenBank/DDBJ whole genome shotgun (WGS) entry which is preliminary data.</text>
</comment>
<name>A0AAP2YXK0_9EURY</name>
<organism evidence="3 6">
    <name type="scientific">Natronoglomus mannanivorans</name>
    <dbReference type="NCBI Taxonomy" id="2979990"/>
    <lineage>
        <taxon>Archaea</taxon>
        <taxon>Methanobacteriati</taxon>
        <taxon>Methanobacteriota</taxon>
        <taxon>Stenosarchaea group</taxon>
        <taxon>Halobacteria</taxon>
        <taxon>Halobacteriales</taxon>
        <taxon>Natrialbaceae</taxon>
        <taxon>Natronoglomus</taxon>
    </lineage>
</organism>